<accession>A0ABS6H1Q3</accession>
<dbReference type="Proteomes" id="UP000689967">
    <property type="component" value="Unassembled WGS sequence"/>
</dbReference>
<evidence type="ECO:0000313" key="4">
    <source>
        <dbReference type="EMBL" id="MBU8542581.1"/>
    </source>
</evidence>
<dbReference type="RefSeq" id="WP_216872892.1">
    <property type="nucleotide sequence ID" value="NZ_JAERQM010000001.1"/>
</dbReference>
<dbReference type="EMBL" id="JAERQM010000001">
    <property type="protein sequence ID" value="MBU8542581.1"/>
    <property type="molecule type" value="Genomic_DNA"/>
</dbReference>
<dbReference type="InterPro" id="IPR028098">
    <property type="entry name" value="Glyco_trans_4-like_N"/>
</dbReference>
<evidence type="ECO:0000259" key="2">
    <source>
        <dbReference type="Pfam" id="PF00534"/>
    </source>
</evidence>
<dbReference type="Pfam" id="PF00534">
    <property type="entry name" value="Glycos_transf_1"/>
    <property type="match status" value="1"/>
</dbReference>
<keyword evidence="5" id="KW-1185">Reference proteome</keyword>
<dbReference type="PANTHER" id="PTHR46401:SF2">
    <property type="entry name" value="GLYCOSYLTRANSFERASE WBBK-RELATED"/>
    <property type="match status" value="1"/>
</dbReference>
<feature type="domain" description="Glycosyltransferase subfamily 4-like N-terminal" evidence="3">
    <location>
        <begin position="142"/>
        <end position="220"/>
    </location>
</feature>
<protein>
    <submittedName>
        <fullName evidence="4">Glycosyltransferase family 4 protein</fullName>
    </submittedName>
</protein>
<dbReference type="InterPro" id="IPR001296">
    <property type="entry name" value="Glyco_trans_1"/>
</dbReference>
<dbReference type="PANTHER" id="PTHR46401">
    <property type="entry name" value="GLYCOSYLTRANSFERASE WBBK-RELATED"/>
    <property type="match status" value="1"/>
</dbReference>
<dbReference type="Pfam" id="PF13439">
    <property type="entry name" value="Glyco_transf_4"/>
    <property type="match status" value="1"/>
</dbReference>
<dbReference type="CDD" id="cd03809">
    <property type="entry name" value="GT4_MtfB-like"/>
    <property type="match status" value="1"/>
</dbReference>
<evidence type="ECO:0000259" key="3">
    <source>
        <dbReference type="Pfam" id="PF13439"/>
    </source>
</evidence>
<keyword evidence="1" id="KW-0808">Transferase</keyword>
<gene>
    <name evidence="4" type="ORF">JJQ90_02635</name>
</gene>
<organism evidence="4 5">
    <name type="scientific">Falsiroseomonas oleicola</name>
    <dbReference type="NCBI Taxonomy" id="2801474"/>
    <lineage>
        <taxon>Bacteria</taxon>
        <taxon>Pseudomonadati</taxon>
        <taxon>Pseudomonadota</taxon>
        <taxon>Alphaproteobacteria</taxon>
        <taxon>Acetobacterales</taxon>
        <taxon>Roseomonadaceae</taxon>
        <taxon>Falsiroseomonas</taxon>
    </lineage>
</organism>
<sequence>MAKPRIAIDGYNLALDQGTGVATYARNLSHRLGAMGAEVGVLYGQRGSSGKDELLREVTLYDARPKPPHWLKRAIDDFVHSLRLSMGEEAKRVQLTDAVIRKGLEARLPYADTAWNIPELFRAAVQSFGAKNSMGKVRLPDRQDVMHWTYPLPLRVEGAKNIYTIHDLVPLRMPYATLDVKRRYLGTCRAIAATADHIVTVSEASKRDIINLLGIPAEKISNTFQCVEIPDRLARKPENLARGEVEGAFGLEWGNYWLFFGAIEPKKNVGRLIEAYLASGSTAPLVICGKQAWQMRQELGLIYEDDQRIMADPGPFDGVQALTRKLRDRVILLDYAPFRLLISLIRGAKGMLFPSLYEGFGLPALEAMLLGTPVMTSNTSSLPEVVGDAALTVDPYDTRAMAEAIQALDGDANLRAELSARGPRQAALFDAAHYDRRLAEMYSRIGITLNS</sequence>
<name>A0ABS6H1Q3_9PROT</name>
<feature type="domain" description="Glycosyl transferase family 1" evidence="2">
    <location>
        <begin position="255"/>
        <end position="423"/>
    </location>
</feature>
<evidence type="ECO:0000313" key="5">
    <source>
        <dbReference type="Proteomes" id="UP000689967"/>
    </source>
</evidence>
<evidence type="ECO:0000256" key="1">
    <source>
        <dbReference type="ARBA" id="ARBA00022679"/>
    </source>
</evidence>
<reference evidence="4 5" key="1">
    <citation type="submission" date="2021-01" db="EMBL/GenBank/DDBJ databases">
        <title>Roseomonas sp. nov, a bacterium isolated from an oil production mixture in Yumen Oilfield.</title>
        <authorList>
            <person name="Wu D."/>
        </authorList>
    </citation>
    <scope>NUCLEOTIDE SEQUENCE [LARGE SCALE GENOMIC DNA]</scope>
    <source>
        <strain evidence="4 5">ROY-5-3</strain>
    </source>
</reference>
<proteinExistence type="predicted"/>
<comment type="caution">
    <text evidence="4">The sequence shown here is derived from an EMBL/GenBank/DDBJ whole genome shotgun (WGS) entry which is preliminary data.</text>
</comment>